<dbReference type="InterPro" id="IPR045845">
    <property type="entry name" value="BSK"/>
</dbReference>
<dbReference type="GO" id="GO:0005524">
    <property type="term" value="F:ATP binding"/>
    <property type="evidence" value="ECO:0007669"/>
    <property type="project" value="UniProtKB-KW"/>
</dbReference>
<dbReference type="Gene3D" id="1.25.40.10">
    <property type="entry name" value="Tetratricopeptide repeat domain"/>
    <property type="match status" value="1"/>
</dbReference>
<evidence type="ECO:0000256" key="8">
    <source>
        <dbReference type="ARBA" id="ARBA00023136"/>
    </source>
</evidence>
<dbReference type="InterPro" id="IPR007175">
    <property type="entry name" value="Rpr2/Snm1/Rpp21"/>
</dbReference>
<evidence type="ECO:0000256" key="7">
    <source>
        <dbReference type="ARBA" id="ARBA00022840"/>
    </source>
</evidence>
<name>A0AAV1RIX2_9ROSI</name>
<dbReference type="InterPro" id="IPR011990">
    <property type="entry name" value="TPR-like_helical_dom_sf"/>
</dbReference>
<dbReference type="GO" id="GO:0006396">
    <property type="term" value="P:RNA processing"/>
    <property type="evidence" value="ECO:0007669"/>
    <property type="project" value="InterPro"/>
</dbReference>
<evidence type="ECO:0000259" key="10">
    <source>
        <dbReference type="Pfam" id="PF25575"/>
    </source>
</evidence>
<keyword evidence="4" id="KW-0808">Transferase</keyword>
<evidence type="ECO:0000313" key="11">
    <source>
        <dbReference type="EMBL" id="CAK7335537.1"/>
    </source>
</evidence>
<feature type="region of interest" description="Disordered" evidence="9">
    <location>
        <begin position="1"/>
        <end position="35"/>
    </location>
</feature>
<gene>
    <name evidence="11" type="ORF">DCAF_LOCUS10531</name>
</gene>
<evidence type="ECO:0000313" key="12">
    <source>
        <dbReference type="Proteomes" id="UP001314170"/>
    </source>
</evidence>
<keyword evidence="3" id="KW-0723">Serine/threonine-protein kinase</keyword>
<comment type="caution">
    <text evidence="11">The sequence shown here is derived from an EMBL/GenBank/DDBJ whole genome shotgun (WGS) entry which is preliminary data.</text>
</comment>
<dbReference type="PANTHER" id="PTHR45863:SF2">
    <property type="entry name" value="SERINE_THREONINE-PROTEIN KINASE BSK7-RELATED"/>
    <property type="match status" value="1"/>
</dbReference>
<dbReference type="Pfam" id="PF25575">
    <property type="entry name" value="TPR_BSK1_C"/>
    <property type="match status" value="1"/>
</dbReference>
<evidence type="ECO:0000256" key="9">
    <source>
        <dbReference type="SAM" id="MobiDB-lite"/>
    </source>
</evidence>
<feature type="region of interest" description="Disordered" evidence="9">
    <location>
        <begin position="255"/>
        <end position="303"/>
    </location>
</feature>
<feature type="region of interest" description="Disordered" evidence="9">
    <location>
        <begin position="141"/>
        <end position="173"/>
    </location>
</feature>
<evidence type="ECO:0000256" key="2">
    <source>
        <dbReference type="ARBA" id="ARBA00022475"/>
    </source>
</evidence>
<keyword evidence="7" id="KW-0067">ATP-binding</keyword>
<evidence type="ECO:0000256" key="1">
    <source>
        <dbReference type="ARBA" id="ARBA00004236"/>
    </source>
</evidence>
<dbReference type="EMBL" id="CAWUPB010000994">
    <property type="protein sequence ID" value="CAK7335537.1"/>
    <property type="molecule type" value="Genomic_DNA"/>
</dbReference>
<dbReference type="PANTHER" id="PTHR45863">
    <property type="entry name" value="SERINE/THREONINE-PROTEIN KINASE BSK5"/>
    <property type="match status" value="1"/>
</dbReference>
<comment type="subcellular location">
    <subcellularLocation>
        <location evidence="1">Cell membrane</location>
    </subcellularLocation>
</comment>
<sequence>MGKRRGGGRGGGGSSKKPLQNSLATPKQSIILSTKGGNHNPKSLLKLEHLQNLASWASEEASIPSLAAFFGRQFASSAEVLGVPLDPSALFQCQRCETFLRPGFNCTIRIEKNQAKARRRHKNNVVYKCHNCSCFNQKRGTPKGHMKEICPNKPKPPSKSKSANLEEGTSNKDEIVKVDETTSPAISVDTSVIDNLTNPFPRIETDEIIKIDETALPTILMDTSITNSPATLFSRVKTDEIIKIDETALPAISMSSSITNSPATPQPSSGFSPLDAKKRKRNKSAKKPEQSESSSAAMDAEKTVITSRETQPMKWAMRLRMALHLVQALEYCTSKGRALYHDLNAHRIAFDDRWKKLPYKLMQALEYRTSEGCPLYLDLNAYRIVFDDVSFQMWTNQMQDTLNSKKKGDVAFRHKDFRAATEFYSQFIDVRTMVSPTVHARRNLSYLMSDMLQESLNDALQAQAISPMWHIASYLQAAALFTLGRENEAQAALKEGSTLENKKNANA</sequence>
<dbReference type="Gene3D" id="6.20.50.20">
    <property type="match status" value="1"/>
</dbReference>
<feature type="compositionally biased region" description="Polar residues" evidence="9">
    <location>
        <begin position="18"/>
        <end position="35"/>
    </location>
</feature>
<feature type="compositionally biased region" description="Polar residues" evidence="9">
    <location>
        <begin position="255"/>
        <end position="271"/>
    </location>
</feature>
<reference evidence="11 12" key="1">
    <citation type="submission" date="2024-01" db="EMBL/GenBank/DDBJ databases">
        <authorList>
            <person name="Waweru B."/>
        </authorList>
    </citation>
    <scope>NUCLEOTIDE SEQUENCE [LARGE SCALE GENOMIC DNA]</scope>
</reference>
<organism evidence="11 12">
    <name type="scientific">Dovyalis caffra</name>
    <dbReference type="NCBI Taxonomy" id="77055"/>
    <lineage>
        <taxon>Eukaryota</taxon>
        <taxon>Viridiplantae</taxon>
        <taxon>Streptophyta</taxon>
        <taxon>Embryophyta</taxon>
        <taxon>Tracheophyta</taxon>
        <taxon>Spermatophyta</taxon>
        <taxon>Magnoliopsida</taxon>
        <taxon>eudicotyledons</taxon>
        <taxon>Gunneridae</taxon>
        <taxon>Pentapetalae</taxon>
        <taxon>rosids</taxon>
        <taxon>fabids</taxon>
        <taxon>Malpighiales</taxon>
        <taxon>Salicaceae</taxon>
        <taxon>Flacourtieae</taxon>
        <taxon>Dovyalis</taxon>
    </lineage>
</organism>
<keyword evidence="12" id="KW-1185">Reference proteome</keyword>
<dbReference type="Gene3D" id="1.10.510.10">
    <property type="entry name" value="Transferase(Phosphotransferase) domain 1"/>
    <property type="match status" value="1"/>
</dbReference>
<proteinExistence type="predicted"/>
<keyword evidence="8" id="KW-0472">Membrane</keyword>
<keyword evidence="2" id="KW-1003">Cell membrane</keyword>
<feature type="domain" description="Serine/threonine-protein kinase BSK1-like TPR repeats" evidence="10">
    <location>
        <begin position="387"/>
        <end position="477"/>
    </location>
</feature>
<dbReference type="GO" id="GO:0005886">
    <property type="term" value="C:plasma membrane"/>
    <property type="evidence" value="ECO:0007669"/>
    <property type="project" value="UniProtKB-SubCell"/>
</dbReference>
<dbReference type="Proteomes" id="UP001314170">
    <property type="component" value="Unassembled WGS sequence"/>
</dbReference>
<keyword evidence="6" id="KW-0418">Kinase</keyword>
<dbReference type="AlphaFoldDB" id="A0AAV1RIX2"/>
<dbReference type="Pfam" id="PF04032">
    <property type="entry name" value="Rpr2"/>
    <property type="match status" value="1"/>
</dbReference>
<evidence type="ECO:0000256" key="6">
    <source>
        <dbReference type="ARBA" id="ARBA00022777"/>
    </source>
</evidence>
<evidence type="ECO:0000256" key="4">
    <source>
        <dbReference type="ARBA" id="ARBA00022679"/>
    </source>
</evidence>
<dbReference type="GO" id="GO:0004674">
    <property type="term" value="F:protein serine/threonine kinase activity"/>
    <property type="evidence" value="ECO:0007669"/>
    <property type="project" value="UniProtKB-KW"/>
</dbReference>
<evidence type="ECO:0000256" key="3">
    <source>
        <dbReference type="ARBA" id="ARBA00022527"/>
    </source>
</evidence>
<keyword evidence="5" id="KW-0547">Nucleotide-binding</keyword>
<protein>
    <recommendedName>
        <fullName evidence="10">Serine/threonine-protein kinase BSK1-like TPR repeats domain-containing protein</fullName>
    </recommendedName>
</protein>
<evidence type="ECO:0000256" key="5">
    <source>
        <dbReference type="ARBA" id="ARBA00022741"/>
    </source>
</evidence>
<dbReference type="InterPro" id="IPR058209">
    <property type="entry name" value="TPR_BSK1_C"/>
</dbReference>
<dbReference type="SUPFAM" id="SSF48452">
    <property type="entry name" value="TPR-like"/>
    <property type="match status" value="1"/>
</dbReference>
<dbReference type="GO" id="GO:0009742">
    <property type="term" value="P:brassinosteroid mediated signaling pathway"/>
    <property type="evidence" value="ECO:0007669"/>
    <property type="project" value="InterPro"/>
</dbReference>
<dbReference type="FunFam" id="1.25.40.10:FF:000016">
    <property type="entry name" value="probable serine/threonine-protein kinase At4g35230"/>
    <property type="match status" value="1"/>
</dbReference>
<accession>A0AAV1RIX2</accession>